<feature type="non-terminal residue" evidence="1">
    <location>
        <position position="1"/>
    </location>
</feature>
<gene>
    <name evidence="1" type="ORF">DIATSA_LOCUS11133</name>
</gene>
<protein>
    <recommendedName>
        <fullName evidence="3">MULE transposase domain-containing protein</fullName>
    </recommendedName>
</protein>
<accession>A0A9N9RAK7</accession>
<sequence>MYLLQVFIYFRQVQDQGFAKRYASDIQFNIEVKCLLALSFLEESEIYVYFESILKSLKDPDWQQLAHWFENNYVHGTSTTQPKYQPRFWSCYETNKMNIPRTQNSAEAWHNKINNIIDKNHPGVYELIKQLIKETVANEGEIENILTGAPPEPKKKKNL</sequence>
<name>A0A9N9RAK7_9NEOP</name>
<dbReference type="OrthoDB" id="93990at2759"/>
<evidence type="ECO:0000313" key="2">
    <source>
        <dbReference type="Proteomes" id="UP001153714"/>
    </source>
</evidence>
<dbReference type="EMBL" id="OU893337">
    <property type="protein sequence ID" value="CAG9793720.1"/>
    <property type="molecule type" value="Genomic_DNA"/>
</dbReference>
<organism evidence="1 2">
    <name type="scientific">Diatraea saccharalis</name>
    <name type="common">sugarcane borer</name>
    <dbReference type="NCBI Taxonomy" id="40085"/>
    <lineage>
        <taxon>Eukaryota</taxon>
        <taxon>Metazoa</taxon>
        <taxon>Ecdysozoa</taxon>
        <taxon>Arthropoda</taxon>
        <taxon>Hexapoda</taxon>
        <taxon>Insecta</taxon>
        <taxon>Pterygota</taxon>
        <taxon>Neoptera</taxon>
        <taxon>Endopterygota</taxon>
        <taxon>Lepidoptera</taxon>
        <taxon>Glossata</taxon>
        <taxon>Ditrysia</taxon>
        <taxon>Pyraloidea</taxon>
        <taxon>Crambidae</taxon>
        <taxon>Crambinae</taxon>
        <taxon>Diatraea</taxon>
    </lineage>
</organism>
<dbReference type="Proteomes" id="UP001153714">
    <property type="component" value="Chromosome 6"/>
</dbReference>
<reference evidence="1" key="2">
    <citation type="submission" date="2022-10" db="EMBL/GenBank/DDBJ databases">
        <authorList>
            <consortium name="ENA_rothamsted_submissions"/>
            <consortium name="culmorum"/>
            <person name="King R."/>
        </authorList>
    </citation>
    <scope>NUCLEOTIDE SEQUENCE</scope>
</reference>
<feature type="non-terminal residue" evidence="1">
    <location>
        <position position="159"/>
    </location>
</feature>
<proteinExistence type="predicted"/>
<keyword evidence="2" id="KW-1185">Reference proteome</keyword>
<evidence type="ECO:0008006" key="3">
    <source>
        <dbReference type="Google" id="ProtNLM"/>
    </source>
</evidence>
<reference evidence="1" key="1">
    <citation type="submission" date="2021-12" db="EMBL/GenBank/DDBJ databases">
        <authorList>
            <person name="King R."/>
        </authorList>
    </citation>
    <scope>NUCLEOTIDE SEQUENCE</scope>
</reference>
<evidence type="ECO:0000313" key="1">
    <source>
        <dbReference type="EMBL" id="CAG9793720.1"/>
    </source>
</evidence>
<dbReference type="AlphaFoldDB" id="A0A9N9RAK7"/>